<sequence>MISWAYPTGQEEQRGAGAWQKGIQCRRHLARPYLHNFGYSWRRHRLCCLEE</sequence>
<reference evidence="1 2" key="1">
    <citation type="submission" date="2023-11" db="EMBL/GenBank/DDBJ databases">
        <title>Halocaridina rubra genome assembly.</title>
        <authorList>
            <person name="Smith C."/>
        </authorList>
    </citation>
    <scope>NUCLEOTIDE SEQUENCE [LARGE SCALE GENOMIC DNA]</scope>
    <source>
        <strain evidence="1">EP-1</strain>
        <tissue evidence="1">Whole</tissue>
    </source>
</reference>
<protein>
    <submittedName>
        <fullName evidence="1">Uncharacterized protein</fullName>
    </submittedName>
</protein>
<dbReference type="EMBL" id="JAXCGZ010001963">
    <property type="protein sequence ID" value="KAK7084856.1"/>
    <property type="molecule type" value="Genomic_DNA"/>
</dbReference>
<dbReference type="AlphaFoldDB" id="A0AAN8XIJ4"/>
<dbReference type="Proteomes" id="UP001381693">
    <property type="component" value="Unassembled WGS sequence"/>
</dbReference>
<proteinExistence type="predicted"/>
<keyword evidence="2" id="KW-1185">Reference proteome</keyword>
<feature type="non-terminal residue" evidence="1">
    <location>
        <position position="51"/>
    </location>
</feature>
<evidence type="ECO:0000313" key="2">
    <source>
        <dbReference type="Proteomes" id="UP001381693"/>
    </source>
</evidence>
<gene>
    <name evidence="1" type="ORF">SK128_001321</name>
</gene>
<evidence type="ECO:0000313" key="1">
    <source>
        <dbReference type="EMBL" id="KAK7084856.1"/>
    </source>
</evidence>
<organism evidence="1 2">
    <name type="scientific">Halocaridina rubra</name>
    <name type="common">Hawaiian red shrimp</name>
    <dbReference type="NCBI Taxonomy" id="373956"/>
    <lineage>
        <taxon>Eukaryota</taxon>
        <taxon>Metazoa</taxon>
        <taxon>Ecdysozoa</taxon>
        <taxon>Arthropoda</taxon>
        <taxon>Crustacea</taxon>
        <taxon>Multicrustacea</taxon>
        <taxon>Malacostraca</taxon>
        <taxon>Eumalacostraca</taxon>
        <taxon>Eucarida</taxon>
        <taxon>Decapoda</taxon>
        <taxon>Pleocyemata</taxon>
        <taxon>Caridea</taxon>
        <taxon>Atyoidea</taxon>
        <taxon>Atyidae</taxon>
        <taxon>Halocaridina</taxon>
    </lineage>
</organism>
<comment type="caution">
    <text evidence="1">The sequence shown here is derived from an EMBL/GenBank/DDBJ whole genome shotgun (WGS) entry which is preliminary data.</text>
</comment>
<name>A0AAN8XIJ4_HALRR</name>
<accession>A0AAN8XIJ4</accession>